<feature type="transmembrane region" description="Helical" evidence="12">
    <location>
        <begin position="33"/>
        <end position="55"/>
    </location>
</feature>
<feature type="transmembrane region" description="Helical" evidence="12">
    <location>
        <begin position="412"/>
        <end position="431"/>
    </location>
</feature>
<evidence type="ECO:0000313" key="14">
    <source>
        <dbReference type="EnsemblPlants" id="ONIVA09G05940.1"/>
    </source>
</evidence>
<feature type="transmembrane region" description="Helical" evidence="12">
    <location>
        <begin position="216"/>
        <end position="234"/>
    </location>
</feature>
<dbReference type="SUPFAM" id="SSF103491">
    <property type="entry name" value="Preprotein translocase SecY subunit"/>
    <property type="match status" value="3"/>
</dbReference>
<feature type="transmembrane region" description="Helical" evidence="12">
    <location>
        <begin position="384"/>
        <end position="406"/>
    </location>
</feature>
<dbReference type="GO" id="GO:0005789">
    <property type="term" value="C:endoplasmic reticulum membrane"/>
    <property type="evidence" value="ECO:0007669"/>
    <property type="project" value="UniProtKB-SubCell"/>
</dbReference>
<dbReference type="GO" id="GO:0009535">
    <property type="term" value="C:chloroplast thylakoid membrane"/>
    <property type="evidence" value="ECO:0007669"/>
    <property type="project" value="UniProtKB-SubCell"/>
</dbReference>
<evidence type="ECO:0000256" key="9">
    <source>
        <dbReference type="ARBA" id="ARBA00023010"/>
    </source>
</evidence>
<feature type="domain" description="Translocon Sec61/SecY plug" evidence="13">
    <location>
        <begin position="311"/>
        <end position="339"/>
    </location>
</feature>
<evidence type="ECO:0000256" key="4">
    <source>
        <dbReference type="ARBA" id="ARBA00022448"/>
    </source>
</evidence>
<keyword evidence="9" id="KW-0811">Translocation</keyword>
<evidence type="ECO:0000256" key="6">
    <source>
        <dbReference type="ARBA" id="ARBA00022824"/>
    </source>
</evidence>
<dbReference type="InterPro" id="IPR019561">
    <property type="entry name" value="Translocon_Sec61/SecY_plug_dom"/>
</dbReference>
<feature type="transmembrane region" description="Helical" evidence="12">
    <location>
        <begin position="697"/>
        <end position="715"/>
    </location>
</feature>
<feature type="transmembrane region" description="Helical" evidence="12">
    <location>
        <begin position="550"/>
        <end position="568"/>
    </location>
</feature>
<dbReference type="GO" id="GO:0015031">
    <property type="term" value="P:protein transport"/>
    <property type="evidence" value="ECO:0007669"/>
    <property type="project" value="UniProtKB-KW"/>
</dbReference>
<feature type="domain" description="Translocon Sec61/SecY plug" evidence="13">
    <location>
        <begin position="42"/>
        <end position="76"/>
    </location>
</feature>
<dbReference type="InterPro" id="IPR023201">
    <property type="entry name" value="SecY_dom_sf"/>
</dbReference>
<protein>
    <recommendedName>
        <fullName evidence="13">Translocon Sec61/SecY plug domain-containing protein</fullName>
    </recommendedName>
</protein>
<dbReference type="NCBIfam" id="TIGR00967">
    <property type="entry name" value="3a0501s007"/>
    <property type="match status" value="1"/>
</dbReference>
<dbReference type="Pfam" id="PF00344">
    <property type="entry name" value="SecY"/>
    <property type="match status" value="2"/>
</dbReference>
<keyword evidence="15" id="KW-1185">Reference proteome</keyword>
<keyword evidence="8 12" id="KW-1133">Transmembrane helix</keyword>
<dbReference type="Proteomes" id="UP000006591">
    <property type="component" value="Chromosome 9"/>
</dbReference>
<dbReference type="PROSITE" id="PS00755">
    <property type="entry name" value="SECY_1"/>
    <property type="match status" value="2"/>
</dbReference>
<evidence type="ECO:0000256" key="2">
    <source>
        <dbReference type="ARBA" id="ARBA00004477"/>
    </source>
</evidence>
<dbReference type="FunFam" id="1.10.3370.10:FF:000002">
    <property type="entry name" value="Transport Sec61 subunit alpha isoform 2"/>
    <property type="match status" value="1"/>
</dbReference>
<dbReference type="InterPro" id="IPR030659">
    <property type="entry name" value="SecY_CS"/>
</dbReference>
<dbReference type="PANTHER" id="PTHR10906">
    <property type="entry name" value="SECY/SEC61-ALPHA FAMILY MEMBER"/>
    <property type="match status" value="1"/>
</dbReference>
<comment type="similarity">
    <text evidence="3 11">Belongs to the SecY/SEC61-alpha family.</text>
</comment>
<evidence type="ECO:0000256" key="3">
    <source>
        <dbReference type="ARBA" id="ARBA00005751"/>
    </source>
</evidence>
<dbReference type="Gramene" id="ONIVA09G05940.1">
    <property type="protein sequence ID" value="ONIVA09G05940.1"/>
    <property type="gene ID" value="ONIVA09G05940"/>
</dbReference>
<keyword evidence="6" id="KW-0256">Endoplasmic reticulum</keyword>
<evidence type="ECO:0000256" key="8">
    <source>
        <dbReference type="ARBA" id="ARBA00022989"/>
    </source>
</evidence>
<reference evidence="14" key="1">
    <citation type="submission" date="2015-04" db="UniProtKB">
        <authorList>
            <consortium name="EnsemblPlants"/>
        </authorList>
    </citation>
    <scope>IDENTIFICATION</scope>
    <source>
        <strain evidence="14">SL10</strain>
    </source>
</reference>
<evidence type="ECO:0000256" key="7">
    <source>
        <dbReference type="ARBA" id="ARBA00022927"/>
    </source>
</evidence>
<evidence type="ECO:0000256" key="1">
    <source>
        <dbReference type="ARBA" id="ARBA00004454"/>
    </source>
</evidence>
<organism evidence="14">
    <name type="scientific">Oryza nivara</name>
    <name type="common">Indian wild rice</name>
    <name type="synonym">Oryza sativa f. spontanea</name>
    <dbReference type="NCBI Taxonomy" id="4536"/>
    <lineage>
        <taxon>Eukaryota</taxon>
        <taxon>Viridiplantae</taxon>
        <taxon>Streptophyta</taxon>
        <taxon>Embryophyta</taxon>
        <taxon>Tracheophyta</taxon>
        <taxon>Spermatophyta</taxon>
        <taxon>Magnoliopsida</taxon>
        <taxon>Liliopsida</taxon>
        <taxon>Poales</taxon>
        <taxon>Poaceae</taxon>
        <taxon>BOP clade</taxon>
        <taxon>Oryzoideae</taxon>
        <taxon>Oryzeae</taxon>
        <taxon>Oryzinae</taxon>
        <taxon>Oryza</taxon>
    </lineage>
</organism>
<dbReference type="Pfam" id="PF10559">
    <property type="entry name" value="Plug_translocon"/>
    <property type="match status" value="2"/>
</dbReference>
<name>A0A0E0II19_ORYNI</name>
<feature type="transmembrane region" description="Helical" evidence="12">
    <location>
        <begin position="240"/>
        <end position="258"/>
    </location>
</feature>
<keyword evidence="5 12" id="KW-0812">Transmembrane</keyword>
<evidence type="ECO:0000256" key="10">
    <source>
        <dbReference type="ARBA" id="ARBA00023136"/>
    </source>
</evidence>
<evidence type="ECO:0000259" key="13">
    <source>
        <dbReference type="Pfam" id="PF10559"/>
    </source>
</evidence>
<sequence length="731" mass="79720">MAGGFRVLHLVRPFLAFLPEVQSADRKIPFREKVIYTVISLFIFLVCSQLPLYGIHSTTGADPFYWMRVILASNRGTVMELGITPIVTSGMVMQLLVGSKIIEVDNSVREDRALLGNFLVNLLGKWKESEYSGHSVPVGGLAYYVTAPSSLADVLANPFHALFYVVFMLSACALFSKTWIEVSGSSAKDVAKQLKEQQMVMPGHRESNLQKELNRYIPTAAAFGGVCIGALTVLADFMGAIGSGTGILLAVTIIYQYFETFEKERATELGFFVLLGRLFMDVIGELKGFTLSDPAAAAAKLPLASAAAPASQLPLYGIHSTTGADPFYWMRVILASNRGTVMELGITPIVTSGMVMQLLVGSKIIEVDNSVREDRALLNGAQKLLGILIAIGEAVAYVLSGMYGSVSQLGTGNAILIILQLFFAGIIVICLDELLQKGYGLGSGISLENIIWKAFSPTTINSGRGAEFEGAVIALFHLLITRTDKVRALREAFYRQNLPNVTNLLATVLVFLIVIYFQGFRVVLPVRSKNARGQQGSYPIKLFYTSNMPIILHSALITNLYFISQLLYRRYSGNFLVNLLGKWKESEYSGHSVPVGGLAYYVTAPSSLADVLANPFHALFYVVFMLSACALFSKTWIEVSGSSAKDVAKQLKEQQMVMPGHRESNLQKELNRYIPTAAAFGGVCIGALTVLADFMGAIGSGTGILLAVTIIYQYFETFEKERATELGFFGF</sequence>
<feature type="transmembrane region" description="Helical" evidence="12">
    <location>
        <begin position="76"/>
        <end position="97"/>
    </location>
</feature>
<keyword evidence="10 12" id="KW-0472">Membrane</keyword>
<evidence type="ECO:0000256" key="11">
    <source>
        <dbReference type="RuleBase" id="RU004349"/>
    </source>
</evidence>
<comment type="subcellular location">
    <subcellularLocation>
        <location evidence="2">Endoplasmic reticulum membrane</location>
        <topology evidence="2">Multi-pass membrane protein</topology>
    </subcellularLocation>
    <subcellularLocation>
        <location evidence="1">Plastid</location>
        <location evidence="1">Chloroplast thylakoid membrane</location>
        <topology evidence="1">Multi-pass membrane protein</topology>
    </subcellularLocation>
</comment>
<dbReference type="EnsemblPlants" id="ONIVA09G05940.1">
    <property type="protein sequence ID" value="ONIVA09G05940.1"/>
    <property type="gene ID" value="ONIVA09G05940"/>
</dbReference>
<dbReference type="AlphaFoldDB" id="A0A0E0II19"/>
<keyword evidence="4" id="KW-0813">Transport</keyword>
<accession>A0A0E0II19</accession>
<dbReference type="NCBIfam" id="NF006341">
    <property type="entry name" value="PRK08568.1-5"/>
    <property type="match status" value="1"/>
</dbReference>
<reference evidence="14" key="2">
    <citation type="submission" date="2018-04" db="EMBL/GenBank/DDBJ databases">
        <title>OnivRS2 (Oryza nivara Reference Sequence Version 2).</title>
        <authorList>
            <person name="Zhang J."/>
            <person name="Kudrna D."/>
            <person name="Lee S."/>
            <person name="Talag J."/>
            <person name="Rajasekar S."/>
            <person name="Welchert J."/>
            <person name="Hsing Y.-I."/>
            <person name="Wing R.A."/>
        </authorList>
    </citation>
    <scope>NUCLEOTIDE SEQUENCE [LARGE SCALE GENOMIC DNA]</scope>
    <source>
        <strain evidence="14">SL10</strain>
    </source>
</reference>
<evidence type="ECO:0000313" key="15">
    <source>
        <dbReference type="Proteomes" id="UP000006591"/>
    </source>
</evidence>
<keyword evidence="7" id="KW-0653">Protein transport</keyword>
<dbReference type="Gene3D" id="1.10.3370.10">
    <property type="entry name" value="SecY subunit domain"/>
    <property type="match status" value="3"/>
</dbReference>
<dbReference type="InterPro" id="IPR002208">
    <property type="entry name" value="SecY/SEC61-alpha"/>
</dbReference>
<evidence type="ECO:0000256" key="12">
    <source>
        <dbReference type="SAM" id="Phobius"/>
    </source>
</evidence>
<proteinExistence type="inferred from homology"/>
<feature type="transmembrane region" description="Helical" evidence="12">
    <location>
        <begin position="497"/>
        <end position="517"/>
    </location>
</feature>
<feature type="transmembrane region" description="Helical" evidence="12">
    <location>
        <begin position="673"/>
        <end position="691"/>
    </location>
</feature>
<evidence type="ECO:0000256" key="5">
    <source>
        <dbReference type="ARBA" id="ARBA00022692"/>
    </source>
</evidence>